<dbReference type="EMBL" id="VSZS01000056">
    <property type="protein sequence ID" value="TYR34248.1"/>
    <property type="molecule type" value="Genomic_DNA"/>
</dbReference>
<gene>
    <name evidence="2" type="ORF">FY036_04860</name>
</gene>
<reference evidence="2 3" key="1">
    <citation type="submission" date="2019-08" db="EMBL/GenBank/DDBJ databases">
        <authorList>
            <person name="Seo Y.L."/>
        </authorList>
    </citation>
    <scope>NUCLEOTIDE SEQUENCE [LARGE SCALE GENOMIC DNA]</scope>
    <source>
        <strain evidence="2 3">MaA-C15</strain>
    </source>
</reference>
<sequence length="391" mass="43025">MTEAFQRTDITLANWRLSPFSRYSFEHVAEFVPTADVSARGEREAPSPGPAALAEMMLEDTDGSPITALAHMRRSHTDHAVVMRDGAVIAEWLADHANASRPHVIFSISKSLTGILAGIAADEGLLDADAPVTSYVPSMRGSAYGDARVRDLLDMTVDLDFDEEYLDNGGAFDRYRRAMLWNPERSETHPETMEGFLATLGRRGEPHGSRFYYASPNTDLLGLVIERATGIRYHRYLAERLWTPMGARGAACVTVDRVGTARAAGGVCVTTRDLARLGQLVLDGGRTVDGHQVIPRAWIDDMHRNGNRQAWIVGNFADVFADGRYRSCWYDVGDGRGSFAAIGIHGQWLWDDPQSRVVIAKTASRPDASNDDATALEIRMLAQIAKAFETL</sequence>
<feature type="domain" description="Beta-lactamase-related" evidence="1">
    <location>
        <begin position="79"/>
        <end position="374"/>
    </location>
</feature>
<evidence type="ECO:0000313" key="3">
    <source>
        <dbReference type="Proteomes" id="UP000323258"/>
    </source>
</evidence>
<dbReference type="InterPro" id="IPR001466">
    <property type="entry name" value="Beta-lactam-related"/>
</dbReference>
<organism evidence="2 3">
    <name type="scientific">Neoaquamicrobium microcysteis</name>
    <dbReference type="NCBI Taxonomy" id="2682781"/>
    <lineage>
        <taxon>Bacteria</taxon>
        <taxon>Pseudomonadati</taxon>
        <taxon>Pseudomonadota</taxon>
        <taxon>Alphaproteobacteria</taxon>
        <taxon>Hyphomicrobiales</taxon>
        <taxon>Phyllobacteriaceae</taxon>
        <taxon>Neoaquamicrobium</taxon>
    </lineage>
</organism>
<accession>A0A5D4H0V2</accession>
<dbReference type="AlphaFoldDB" id="A0A5D4H0V2"/>
<reference evidence="2 3" key="2">
    <citation type="submission" date="2019-09" db="EMBL/GenBank/DDBJ databases">
        <title>Mesorhizobium sp. MaA-C15 isolated from Microcystis aeruginosa.</title>
        <authorList>
            <person name="Jeong S.E."/>
            <person name="Jin H.M."/>
            <person name="Jeon C.O."/>
        </authorList>
    </citation>
    <scope>NUCLEOTIDE SEQUENCE [LARGE SCALE GENOMIC DNA]</scope>
    <source>
        <strain evidence="2 3">MaA-C15</strain>
    </source>
</reference>
<dbReference type="PANTHER" id="PTHR43283">
    <property type="entry name" value="BETA-LACTAMASE-RELATED"/>
    <property type="match status" value="1"/>
</dbReference>
<dbReference type="Pfam" id="PF00144">
    <property type="entry name" value="Beta-lactamase"/>
    <property type="match status" value="1"/>
</dbReference>
<dbReference type="PANTHER" id="PTHR43283:SF7">
    <property type="entry name" value="BETA-LACTAMASE-RELATED DOMAIN-CONTAINING PROTEIN"/>
    <property type="match status" value="1"/>
</dbReference>
<dbReference type="InterPro" id="IPR012338">
    <property type="entry name" value="Beta-lactam/transpept-like"/>
</dbReference>
<keyword evidence="2" id="KW-0378">Hydrolase</keyword>
<comment type="caution">
    <text evidence="2">The sequence shown here is derived from an EMBL/GenBank/DDBJ whole genome shotgun (WGS) entry which is preliminary data.</text>
</comment>
<evidence type="ECO:0000259" key="1">
    <source>
        <dbReference type="Pfam" id="PF00144"/>
    </source>
</evidence>
<proteinExistence type="predicted"/>
<dbReference type="OrthoDB" id="9814204at2"/>
<dbReference type="InterPro" id="IPR050789">
    <property type="entry name" value="Diverse_Enzym_Activities"/>
</dbReference>
<dbReference type="Gene3D" id="3.40.710.10">
    <property type="entry name" value="DD-peptidase/beta-lactamase superfamily"/>
    <property type="match status" value="1"/>
</dbReference>
<dbReference type="RefSeq" id="WP_148913587.1">
    <property type="nucleotide sequence ID" value="NZ_VSZS01000056.1"/>
</dbReference>
<dbReference type="GO" id="GO:0016787">
    <property type="term" value="F:hydrolase activity"/>
    <property type="evidence" value="ECO:0007669"/>
    <property type="project" value="UniProtKB-KW"/>
</dbReference>
<protein>
    <submittedName>
        <fullName evidence="2">Serine hydrolase</fullName>
    </submittedName>
</protein>
<dbReference type="Proteomes" id="UP000323258">
    <property type="component" value="Unassembled WGS sequence"/>
</dbReference>
<dbReference type="SUPFAM" id="SSF56601">
    <property type="entry name" value="beta-lactamase/transpeptidase-like"/>
    <property type="match status" value="1"/>
</dbReference>
<name>A0A5D4H0V2_9HYPH</name>
<evidence type="ECO:0000313" key="2">
    <source>
        <dbReference type="EMBL" id="TYR34248.1"/>
    </source>
</evidence>
<keyword evidence="3" id="KW-1185">Reference proteome</keyword>